<evidence type="ECO:0000313" key="2">
    <source>
        <dbReference type="EMBL" id="GGC93793.1"/>
    </source>
</evidence>
<dbReference type="Proteomes" id="UP000637002">
    <property type="component" value="Unassembled WGS sequence"/>
</dbReference>
<name>A0A916UXW5_9HYPH</name>
<dbReference type="Pfam" id="PF07508">
    <property type="entry name" value="Recombinase"/>
    <property type="match status" value="1"/>
</dbReference>
<dbReference type="RefSeq" id="WP_188612824.1">
    <property type="nucleotide sequence ID" value="NZ_BMGG01000015.1"/>
</dbReference>
<reference evidence="2" key="1">
    <citation type="journal article" date="2014" name="Int. J. Syst. Evol. Microbiol.">
        <title>Complete genome sequence of Corynebacterium casei LMG S-19264T (=DSM 44701T), isolated from a smear-ripened cheese.</title>
        <authorList>
            <consortium name="US DOE Joint Genome Institute (JGI-PGF)"/>
            <person name="Walter F."/>
            <person name="Albersmeier A."/>
            <person name="Kalinowski J."/>
            <person name="Ruckert C."/>
        </authorList>
    </citation>
    <scope>NUCLEOTIDE SEQUENCE</scope>
    <source>
        <strain evidence="2">CGMCC 1.12919</strain>
    </source>
</reference>
<dbReference type="GO" id="GO:0000150">
    <property type="term" value="F:DNA strand exchange activity"/>
    <property type="evidence" value="ECO:0007669"/>
    <property type="project" value="InterPro"/>
</dbReference>
<dbReference type="GO" id="GO:0003677">
    <property type="term" value="F:DNA binding"/>
    <property type="evidence" value="ECO:0007669"/>
    <property type="project" value="InterPro"/>
</dbReference>
<reference evidence="2" key="2">
    <citation type="submission" date="2020-09" db="EMBL/GenBank/DDBJ databases">
        <authorList>
            <person name="Sun Q."/>
            <person name="Zhou Y."/>
        </authorList>
    </citation>
    <scope>NUCLEOTIDE SEQUENCE</scope>
    <source>
        <strain evidence="2">CGMCC 1.12919</strain>
    </source>
</reference>
<feature type="domain" description="Recombinase" evidence="1">
    <location>
        <begin position="14"/>
        <end position="46"/>
    </location>
</feature>
<dbReference type="InterPro" id="IPR011109">
    <property type="entry name" value="DNA_bind_recombinase_dom"/>
</dbReference>
<evidence type="ECO:0000313" key="3">
    <source>
        <dbReference type="Proteomes" id="UP000637002"/>
    </source>
</evidence>
<proteinExistence type="predicted"/>
<dbReference type="EMBL" id="BMGG01000015">
    <property type="protein sequence ID" value="GGC93793.1"/>
    <property type="molecule type" value="Genomic_DNA"/>
</dbReference>
<sequence length="48" mass="5239">MRQIIADLRTNGATSLRHLADGLNQRQIPAARGGAWSAAQVKRVLEQV</sequence>
<accession>A0A916UXW5</accession>
<evidence type="ECO:0000259" key="1">
    <source>
        <dbReference type="Pfam" id="PF07508"/>
    </source>
</evidence>
<organism evidence="2 3">
    <name type="scientific">Chelatococcus reniformis</name>
    <dbReference type="NCBI Taxonomy" id="1494448"/>
    <lineage>
        <taxon>Bacteria</taxon>
        <taxon>Pseudomonadati</taxon>
        <taxon>Pseudomonadota</taxon>
        <taxon>Alphaproteobacteria</taxon>
        <taxon>Hyphomicrobiales</taxon>
        <taxon>Chelatococcaceae</taxon>
        <taxon>Chelatococcus</taxon>
    </lineage>
</organism>
<keyword evidence="3" id="KW-1185">Reference proteome</keyword>
<comment type="caution">
    <text evidence="2">The sequence shown here is derived from an EMBL/GenBank/DDBJ whole genome shotgun (WGS) entry which is preliminary data.</text>
</comment>
<dbReference type="AlphaFoldDB" id="A0A916UXW5"/>
<gene>
    <name evidence="2" type="ORF">GCM10010994_59470</name>
</gene>
<protein>
    <recommendedName>
        <fullName evidence="1">Recombinase domain-containing protein</fullName>
    </recommendedName>
</protein>